<dbReference type="Pfam" id="PF04397">
    <property type="entry name" value="LytTR"/>
    <property type="match status" value="1"/>
</dbReference>
<dbReference type="Gene3D" id="3.40.50.2300">
    <property type="match status" value="1"/>
</dbReference>
<evidence type="ECO:0000259" key="3">
    <source>
        <dbReference type="PROSITE" id="PS50930"/>
    </source>
</evidence>
<dbReference type="InterPro" id="IPR001789">
    <property type="entry name" value="Sig_transdc_resp-reg_receiver"/>
</dbReference>
<dbReference type="InterPro" id="IPR011006">
    <property type="entry name" value="CheY-like_superfamily"/>
</dbReference>
<dbReference type="GO" id="GO:0003677">
    <property type="term" value="F:DNA binding"/>
    <property type="evidence" value="ECO:0007669"/>
    <property type="project" value="UniProtKB-KW"/>
</dbReference>
<keyword evidence="4" id="KW-0238">DNA-binding</keyword>
<feature type="modified residue" description="4-aspartylphosphate" evidence="1">
    <location>
        <position position="59"/>
    </location>
</feature>
<organism evidence="4 5">
    <name type="scientific">Peloplasma aerotolerans</name>
    <dbReference type="NCBI Taxonomy" id="3044389"/>
    <lineage>
        <taxon>Bacteria</taxon>
        <taxon>Bacillati</taxon>
        <taxon>Mycoplasmatota</taxon>
        <taxon>Mollicutes</taxon>
        <taxon>Acholeplasmatales</taxon>
        <taxon>Acholeplasmataceae</taxon>
        <taxon>Peloplasma</taxon>
    </lineage>
</organism>
<dbReference type="InterPro" id="IPR007492">
    <property type="entry name" value="LytTR_DNA-bd_dom"/>
</dbReference>
<protein>
    <submittedName>
        <fullName evidence="4">LytTR family DNA-binding domain-containing protein</fullName>
    </submittedName>
</protein>
<sequence>MNTYKVAIVEDEQNYSDALKENLKKYSNENHVEFYIDEYSDGYNLIDNYQCQYNILFLDIDLKQLNGIATAEKIREMDSKVLIMFVTNLINFAVKGYEVDAQSFLIKPVTYFKFSRELKRALKKIDQQNNHHVIINTESGIKKIDSFQIHFIESVKHELIISTFEKDYSLWGTLKEWEEKLSGQNFFRCNNSYIINLEHVKGVDGDYVIVDKTRLKISRARKKKFMDVLTEYFKGGI</sequence>
<dbReference type="Gene3D" id="2.40.50.1020">
    <property type="entry name" value="LytTr DNA-binding domain"/>
    <property type="match status" value="1"/>
</dbReference>
<proteinExistence type="predicted"/>
<feature type="domain" description="Response regulatory" evidence="2">
    <location>
        <begin position="5"/>
        <end position="122"/>
    </location>
</feature>
<evidence type="ECO:0000256" key="1">
    <source>
        <dbReference type="PROSITE-ProRule" id="PRU00169"/>
    </source>
</evidence>
<dbReference type="SUPFAM" id="SSF52172">
    <property type="entry name" value="CheY-like"/>
    <property type="match status" value="1"/>
</dbReference>
<name>A0AAW6UCM0_9MOLU</name>
<comment type="caution">
    <text evidence="4">The sequence shown here is derived from an EMBL/GenBank/DDBJ whole genome shotgun (WGS) entry which is preliminary data.</text>
</comment>
<dbReference type="PANTHER" id="PTHR37299">
    <property type="entry name" value="TRANSCRIPTIONAL REGULATOR-RELATED"/>
    <property type="match status" value="1"/>
</dbReference>
<feature type="domain" description="HTH LytTR-type" evidence="3">
    <location>
        <begin position="133"/>
        <end position="231"/>
    </location>
</feature>
<dbReference type="InterPro" id="IPR046947">
    <property type="entry name" value="LytR-like"/>
</dbReference>
<dbReference type="SMART" id="SM00850">
    <property type="entry name" value="LytTR"/>
    <property type="match status" value="1"/>
</dbReference>
<dbReference type="RefSeq" id="WP_282839671.1">
    <property type="nucleotide sequence ID" value="NZ_JASCXW010000022.1"/>
</dbReference>
<evidence type="ECO:0000259" key="2">
    <source>
        <dbReference type="PROSITE" id="PS50110"/>
    </source>
</evidence>
<keyword evidence="1" id="KW-0597">Phosphoprotein</keyword>
<keyword evidence="5" id="KW-1185">Reference proteome</keyword>
<gene>
    <name evidence="4" type="ORF">QJ521_06675</name>
</gene>
<evidence type="ECO:0000313" key="4">
    <source>
        <dbReference type="EMBL" id="MDI6453241.1"/>
    </source>
</evidence>
<dbReference type="GO" id="GO:0000156">
    <property type="term" value="F:phosphorelay response regulator activity"/>
    <property type="evidence" value="ECO:0007669"/>
    <property type="project" value="InterPro"/>
</dbReference>
<accession>A0AAW6UCM0</accession>
<dbReference type="EMBL" id="JASCXW010000022">
    <property type="protein sequence ID" value="MDI6453241.1"/>
    <property type="molecule type" value="Genomic_DNA"/>
</dbReference>
<dbReference type="SMART" id="SM00448">
    <property type="entry name" value="REC"/>
    <property type="match status" value="1"/>
</dbReference>
<dbReference type="PROSITE" id="PS50930">
    <property type="entry name" value="HTH_LYTTR"/>
    <property type="match status" value="1"/>
</dbReference>
<reference evidence="4" key="1">
    <citation type="submission" date="2023-05" db="EMBL/GenBank/DDBJ databases">
        <title>Mariniplasma microaerophilum sp. nov., a novel anaerobic mollicute isolated from terrestrial mud volcano, Taman Peninsula, Russia.</title>
        <authorList>
            <person name="Khomyakova M.A."/>
            <person name="Merkel A.Y."/>
            <person name="Slobodkin A.I."/>
        </authorList>
    </citation>
    <scope>NUCLEOTIDE SEQUENCE</scope>
    <source>
        <strain evidence="4">M4Ah</strain>
    </source>
</reference>
<evidence type="ECO:0000313" key="5">
    <source>
        <dbReference type="Proteomes" id="UP001431532"/>
    </source>
</evidence>
<dbReference type="AlphaFoldDB" id="A0AAW6UCM0"/>
<dbReference type="PROSITE" id="PS50110">
    <property type="entry name" value="RESPONSE_REGULATORY"/>
    <property type="match status" value="1"/>
</dbReference>
<dbReference type="PANTHER" id="PTHR37299:SF1">
    <property type="entry name" value="STAGE 0 SPORULATION PROTEIN A HOMOLOG"/>
    <property type="match status" value="1"/>
</dbReference>
<dbReference type="Pfam" id="PF00072">
    <property type="entry name" value="Response_reg"/>
    <property type="match status" value="1"/>
</dbReference>
<dbReference type="Proteomes" id="UP001431532">
    <property type="component" value="Unassembled WGS sequence"/>
</dbReference>